<sequence length="132" mass="15103">MEGGAERRKTEVKLRMYCYMLSQLTIVVYVLCVSLISLPSLKCTSNIGRSMLFTYHWSSSTESSWSITYLDHQPSCIEWLRVYEYRHAWQCTTAEAWAGKFTACSMSASETDFTKALEDHAIRLASGKIFTC</sequence>
<proteinExistence type="predicted"/>
<protein>
    <submittedName>
        <fullName evidence="2">Uncharacterized protein</fullName>
    </submittedName>
</protein>
<dbReference type="AlphaFoldDB" id="A0A1Y2IBU0"/>
<evidence type="ECO:0000313" key="3">
    <source>
        <dbReference type="Proteomes" id="UP000193067"/>
    </source>
</evidence>
<keyword evidence="1" id="KW-0472">Membrane</keyword>
<dbReference type="EMBL" id="KZ084145">
    <property type="protein sequence ID" value="OSC97892.1"/>
    <property type="molecule type" value="Genomic_DNA"/>
</dbReference>
<dbReference type="Proteomes" id="UP000193067">
    <property type="component" value="Unassembled WGS sequence"/>
</dbReference>
<evidence type="ECO:0000256" key="1">
    <source>
        <dbReference type="SAM" id="Phobius"/>
    </source>
</evidence>
<accession>A0A1Y2IBU0</accession>
<reference evidence="2 3" key="1">
    <citation type="journal article" date="2015" name="Biotechnol. Biofuels">
        <title>Enhanced degradation of softwood versus hardwood by the white-rot fungus Pycnoporus coccineus.</title>
        <authorList>
            <person name="Couturier M."/>
            <person name="Navarro D."/>
            <person name="Chevret D."/>
            <person name="Henrissat B."/>
            <person name="Piumi F."/>
            <person name="Ruiz-Duenas F.J."/>
            <person name="Martinez A.T."/>
            <person name="Grigoriev I.V."/>
            <person name="Riley R."/>
            <person name="Lipzen A."/>
            <person name="Berrin J.G."/>
            <person name="Master E.R."/>
            <person name="Rosso M.N."/>
        </authorList>
    </citation>
    <scope>NUCLEOTIDE SEQUENCE [LARGE SCALE GENOMIC DNA]</scope>
    <source>
        <strain evidence="2 3">BRFM310</strain>
    </source>
</reference>
<organism evidence="2 3">
    <name type="scientific">Trametes coccinea (strain BRFM310)</name>
    <name type="common">Pycnoporus coccineus</name>
    <dbReference type="NCBI Taxonomy" id="1353009"/>
    <lineage>
        <taxon>Eukaryota</taxon>
        <taxon>Fungi</taxon>
        <taxon>Dikarya</taxon>
        <taxon>Basidiomycota</taxon>
        <taxon>Agaricomycotina</taxon>
        <taxon>Agaricomycetes</taxon>
        <taxon>Polyporales</taxon>
        <taxon>Polyporaceae</taxon>
        <taxon>Trametes</taxon>
    </lineage>
</organism>
<keyword evidence="1" id="KW-0812">Transmembrane</keyword>
<evidence type="ECO:0000313" key="2">
    <source>
        <dbReference type="EMBL" id="OSC97892.1"/>
    </source>
</evidence>
<name>A0A1Y2IBU0_TRAC3</name>
<feature type="transmembrane region" description="Helical" evidence="1">
    <location>
        <begin position="17"/>
        <end position="38"/>
    </location>
</feature>
<keyword evidence="1" id="KW-1133">Transmembrane helix</keyword>
<keyword evidence="3" id="KW-1185">Reference proteome</keyword>
<gene>
    <name evidence="2" type="ORF">PYCCODRAFT_1099920</name>
</gene>